<dbReference type="OrthoDB" id="5871067at2759"/>
<feature type="region of interest" description="Disordered" evidence="9">
    <location>
        <begin position="395"/>
        <end position="443"/>
    </location>
</feature>
<dbReference type="Pfam" id="PF00078">
    <property type="entry name" value="RVT_1"/>
    <property type="match status" value="1"/>
</dbReference>
<dbReference type="InterPro" id="IPR000477">
    <property type="entry name" value="RT_dom"/>
</dbReference>
<feature type="domain" description="Reverse transcriptase" evidence="10">
    <location>
        <begin position="189"/>
        <end position="423"/>
    </location>
</feature>
<evidence type="ECO:0000256" key="8">
    <source>
        <dbReference type="ARBA" id="ARBA00049244"/>
    </source>
</evidence>
<feature type="region of interest" description="Disordered" evidence="9">
    <location>
        <begin position="1743"/>
        <end position="1775"/>
    </location>
</feature>
<dbReference type="Gene3D" id="3.40.960.10">
    <property type="entry name" value="VSR Endonuclease"/>
    <property type="match status" value="1"/>
</dbReference>
<keyword evidence="6" id="KW-0239">DNA-directed DNA polymerase</keyword>
<keyword evidence="7" id="KW-0238">DNA-binding</keyword>
<comment type="similarity">
    <text evidence="1">Belongs to the DNA polymerase type-B family.</text>
</comment>
<evidence type="ECO:0000313" key="12">
    <source>
        <dbReference type="Proteomes" id="UP000479190"/>
    </source>
</evidence>
<evidence type="ECO:0000256" key="9">
    <source>
        <dbReference type="SAM" id="MobiDB-lite"/>
    </source>
</evidence>
<keyword evidence="4" id="KW-0548">Nucleotidyltransferase</keyword>
<keyword evidence="12" id="KW-1185">Reference proteome</keyword>
<name>A0A6H5IRT5_9HYME</name>
<feature type="compositionally biased region" description="Basic residues" evidence="9">
    <location>
        <begin position="401"/>
        <end position="420"/>
    </location>
</feature>
<reference evidence="11 12" key="1">
    <citation type="submission" date="2020-02" db="EMBL/GenBank/DDBJ databases">
        <authorList>
            <person name="Ferguson B K."/>
        </authorList>
    </citation>
    <scope>NUCLEOTIDE SEQUENCE [LARGE SCALE GENOMIC DNA]</scope>
</reference>
<evidence type="ECO:0000256" key="2">
    <source>
        <dbReference type="ARBA" id="ARBA00012417"/>
    </source>
</evidence>
<dbReference type="GO" id="GO:0003677">
    <property type="term" value="F:DNA binding"/>
    <property type="evidence" value="ECO:0007669"/>
    <property type="project" value="UniProtKB-KW"/>
</dbReference>
<dbReference type="InterPro" id="IPR023211">
    <property type="entry name" value="DNA_pol_palm_dom_sf"/>
</dbReference>
<keyword evidence="3" id="KW-0808">Transferase</keyword>
<evidence type="ECO:0000256" key="1">
    <source>
        <dbReference type="ARBA" id="ARBA00005755"/>
    </source>
</evidence>
<evidence type="ECO:0000256" key="6">
    <source>
        <dbReference type="ARBA" id="ARBA00022932"/>
    </source>
</evidence>
<dbReference type="InterPro" id="IPR004868">
    <property type="entry name" value="DNA-dir_DNA_pol_B_mt/vir"/>
</dbReference>
<gene>
    <name evidence="11" type="ORF">TBRA_LOCUS11772</name>
</gene>
<dbReference type="EC" id="2.7.7.7" evidence="2"/>
<feature type="compositionally biased region" description="Low complexity" evidence="9">
    <location>
        <begin position="1750"/>
        <end position="1760"/>
    </location>
</feature>
<dbReference type="Gene3D" id="3.90.1600.10">
    <property type="entry name" value="Palm domain of DNA polymerase"/>
    <property type="match status" value="1"/>
</dbReference>
<evidence type="ECO:0000256" key="7">
    <source>
        <dbReference type="ARBA" id="ARBA00023125"/>
    </source>
</evidence>
<evidence type="ECO:0000256" key="3">
    <source>
        <dbReference type="ARBA" id="ARBA00022679"/>
    </source>
</evidence>
<keyword evidence="5" id="KW-0235">DNA replication</keyword>
<evidence type="ECO:0000313" key="11">
    <source>
        <dbReference type="EMBL" id="CAB0040036.1"/>
    </source>
</evidence>
<dbReference type="Proteomes" id="UP000479190">
    <property type="component" value="Unassembled WGS sequence"/>
</dbReference>
<organism evidence="11 12">
    <name type="scientific">Trichogramma brassicae</name>
    <dbReference type="NCBI Taxonomy" id="86971"/>
    <lineage>
        <taxon>Eukaryota</taxon>
        <taxon>Metazoa</taxon>
        <taxon>Ecdysozoa</taxon>
        <taxon>Arthropoda</taxon>
        <taxon>Hexapoda</taxon>
        <taxon>Insecta</taxon>
        <taxon>Pterygota</taxon>
        <taxon>Neoptera</taxon>
        <taxon>Endopterygota</taxon>
        <taxon>Hymenoptera</taxon>
        <taxon>Apocrita</taxon>
        <taxon>Proctotrupomorpha</taxon>
        <taxon>Chalcidoidea</taxon>
        <taxon>Trichogrammatidae</taxon>
        <taxon>Trichogramma</taxon>
    </lineage>
</organism>
<dbReference type="PANTHER" id="PTHR33568">
    <property type="entry name" value="DNA POLYMERASE"/>
    <property type="match status" value="1"/>
</dbReference>
<accession>A0A6H5IRT5</accession>
<dbReference type="PANTHER" id="PTHR33568:SF3">
    <property type="entry name" value="DNA-DIRECTED DNA POLYMERASE"/>
    <property type="match status" value="1"/>
</dbReference>
<dbReference type="InterPro" id="IPR043502">
    <property type="entry name" value="DNA/RNA_pol_sf"/>
</dbReference>
<dbReference type="PROSITE" id="PS50878">
    <property type="entry name" value="RT_POL"/>
    <property type="match status" value="1"/>
</dbReference>
<evidence type="ECO:0000256" key="4">
    <source>
        <dbReference type="ARBA" id="ARBA00022695"/>
    </source>
</evidence>
<evidence type="ECO:0000259" key="10">
    <source>
        <dbReference type="PROSITE" id="PS50878"/>
    </source>
</evidence>
<dbReference type="GO" id="GO:0000166">
    <property type="term" value="F:nucleotide binding"/>
    <property type="evidence" value="ECO:0007669"/>
    <property type="project" value="InterPro"/>
</dbReference>
<comment type="catalytic activity">
    <reaction evidence="8">
        <text>DNA(n) + a 2'-deoxyribonucleoside 5'-triphosphate = DNA(n+1) + diphosphate</text>
        <dbReference type="Rhea" id="RHEA:22508"/>
        <dbReference type="Rhea" id="RHEA-COMP:17339"/>
        <dbReference type="Rhea" id="RHEA-COMP:17340"/>
        <dbReference type="ChEBI" id="CHEBI:33019"/>
        <dbReference type="ChEBI" id="CHEBI:61560"/>
        <dbReference type="ChEBI" id="CHEBI:173112"/>
        <dbReference type="EC" id="2.7.7.7"/>
    </reaction>
</comment>
<sequence length="1799" mass="206152">MKSEARTTLTRGRRMREPRLSWNAWWRLKREPHSQDDNRKEYQQLTETHRVAPEARTTLTRCSRQSKLGTCHRRQKREPHSQDGTRQRVLKKMSNSGGDASNVLLRRGKRVQGKLVDKMTCYLLDVIGFRNNENKLIVKELALMPVGFDTEPQSWIFNPPFHQDQLDEDTRLLNDHASYWHGLSWDSGEVDYERVGDILLEKDIITKLLRPQGSGLVKNCIQNHATNSRCRMDTLRTHASQVWFKISFSSLSQSLLYEEAKAIAGKRWYRGTKKYCAVVTLDVRNAFNSARWDNILAALRRLLVPDYLLRIIASYFSARVLDFTTDEGPESYEVTAGVPQGSVLGPILWNVMYDAILRLNFDGDVRIVGFADDIAVVAVAKHLWQIEHNLKRCDSTDGGSAHHKQEKSGNHHHHHGRRPQHTLVPLHPLPGPAHRRQAEVRPPHLRTVSAKAAGVIGALAKIMPNSGGPRSSRRKLYAHVVDSILLYGAPVWSTAALKRAFMQQAESAHRRACLRVIGGRPHVAYEATYVLAGIPPLALLADERARLYGRRREDAKDEERLATLSKWQEAWDRSKKARWTHRLIPNIRVWIERRHGELNYHLTQLLTGHGFFKHHSRRYDHNQSAQCPVCPSSIENAEHVFLSLPEVQRRKRETTLPALRGHDAGKHHQAHARASTDEMRRRVRTMSENQLKREVTIMISRCGVRKIARIYKIFFKNLDSVLVVFHNFLKQRGLLYTHHAKTIRDDYISRIDGEHQEASTSRQVGGSATERFAIEGESNFFSSKFQARTKKITMKILPPANDWDILSWLELAVKDIFTYVTSTASSENSRIGVSINSKHLLNGSAGISIRPLKNFSSKDLVDLIMGLAQSNTSFYADEPFTLNATFIDVPHGYGRKRQQVDIKTVSKRSIVAINNDDDLCLPRALVVGEVYLKFRANITSEAKKEWLCARDSRRSHQRELATRLMRDASVNIVGRGGGYEELVQFQKHYDGKKICIVAFDRITYGQGSAPFFDGRKSSPMPDPSFYGPDTMSTSEREKFLAWYETARTQIFDIRKEEIEYCRMDVEILRRACLEFCKIMFDLAEVDPFAQATTIASACSYVFRKKFLKDNTIALIPPAGYRRSDKHSQISIEWLLLCEHELGREIIHAGRSREHCLIEGYRVDGYLGPTDGSPRGTVFEFQGCFYHACLKCFPSGRDSVMFGNRTLNESYERTKVKIERLKALGYTVRSIWECDFEKIKQNVAGVREIIDKHPLISNIKIDPRDCFFDGRTENFVTHYDVKADEKIRYIDVCSLYPYVCEYGKYPRGHPVIYVGEECAQLTGGDANNLANVDGLVKCKILPPRDLYIPVIPVKMNSRLMFSLCRSCCAESIKTDCPHEDVEDRAFVGTWIVDELRKAIQKGYKILNLYVVWQYEIIQYDKSKNSTSLLTEYIYTFLKFKQEASGWPAWCESENDKIRYISEYKAAEDISLDYDKIEKNPALRALSKLTLNAFWGKFSQQTTLTQTSVIKNRKDLLELLTSPDKETHDIVLVSDETIYAQWKFKEEAENTTCYTNVVLAAYTTAQARRVLYEYLEKLDRRVLYCDTDSVIYTSAAGEYEPTLGSALGSMTDELAAYGKDTYIRSFVSGGPKFYAYEAYTPGTGEIHRCCKIKGISLNHENSKKINYDTVKRMILRLYDDENDCDDNSITVNFRAIRRTKTHDLVSRDESKRCCPVLKKRRFIAPKPPRYFECPERPCAPVRVHETGPPSAPTASAHPPFATKPGRRALRPPWGGRELGKGERLARYGVRDQRLEKRYVVT</sequence>
<feature type="region of interest" description="Disordered" evidence="9">
    <location>
        <begin position="64"/>
        <end position="88"/>
    </location>
</feature>
<dbReference type="GO" id="GO:0006260">
    <property type="term" value="P:DNA replication"/>
    <property type="evidence" value="ECO:0007669"/>
    <property type="project" value="UniProtKB-KW"/>
</dbReference>
<dbReference type="Pfam" id="PF03175">
    <property type="entry name" value="DNA_pol_B_2"/>
    <property type="match status" value="1"/>
</dbReference>
<dbReference type="EMBL" id="CADCXV010000997">
    <property type="protein sequence ID" value="CAB0040036.1"/>
    <property type="molecule type" value="Genomic_DNA"/>
</dbReference>
<dbReference type="SUPFAM" id="SSF56672">
    <property type="entry name" value="DNA/RNA polymerases"/>
    <property type="match status" value="2"/>
</dbReference>
<proteinExistence type="inferred from homology"/>
<evidence type="ECO:0000256" key="5">
    <source>
        <dbReference type="ARBA" id="ARBA00022705"/>
    </source>
</evidence>
<protein>
    <recommendedName>
        <fullName evidence="2">DNA-directed DNA polymerase</fullName>
        <ecNumber evidence="2">2.7.7.7</ecNumber>
    </recommendedName>
</protein>
<dbReference type="GO" id="GO:0003887">
    <property type="term" value="F:DNA-directed DNA polymerase activity"/>
    <property type="evidence" value="ECO:0007669"/>
    <property type="project" value="UniProtKB-KW"/>
</dbReference>